<dbReference type="PANTHER" id="PTHR46470">
    <property type="entry name" value="N-ACYLNEURAMINATE-9-PHOSPHATASE"/>
    <property type="match status" value="1"/>
</dbReference>
<dbReference type="InterPro" id="IPR051400">
    <property type="entry name" value="HAD-like_hydrolase"/>
</dbReference>
<evidence type="ECO:0000256" key="1">
    <source>
        <dbReference type="ARBA" id="ARBA00001946"/>
    </source>
</evidence>
<dbReference type="Pfam" id="PF13419">
    <property type="entry name" value="HAD_2"/>
    <property type="match status" value="1"/>
</dbReference>
<proteinExistence type="predicted"/>
<evidence type="ECO:0000256" key="4">
    <source>
        <dbReference type="ARBA" id="ARBA00022842"/>
    </source>
</evidence>
<dbReference type="GO" id="GO:0044281">
    <property type="term" value="P:small molecule metabolic process"/>
    <property type="evidence" value="ECO:0007669"/>
    <property type="project" value="UniProtKB-ARBA"/>
</dbReference>
<name>A0A2W1J9L0_9CYAN</name>
<dbReference type="EMBL" id="PQWO01000029">
    <property type="protein sequence ID" value="PZD70736.1"/>
    <property type="molecule type" value="Genomic_DNA"/>
</dbReference>
<gene>
    <name evidence="5" type="primary">yjjG_2</name>
    <name evidence="5" type="ORF">C1752_09727</name>
</gene>
<dbReference type="PANTHER" id="PTHR46470:SF2">
    <property type="entry name" value="GLYCERALDEHYDE 3-PHOSPHATE PHOSPHATASE"/>
    <property type="match status" value="1"/>
</dbReference>
<organism evidence="5 6">
    <name type="scientific">Acaryochloris thomasi RCC1774</name>
    <dbReference type="NCBI Taxonomy" id="1764569"/>
    <lineage>
        <taxon>Bacteria</taxon>
        <taxon>Bacillati</taxon>
        <taxon>Cyanobacteriota</taxon>
        <taxon>Cyanophyceae</taxon>
        <taxon>Acaryochloridales</taxon>
        <taxon>Acaryochloridaceae</taxon>
        <taxon>Acaryochloris</taxon>
        <taxon>Acaryochloris thomasi</taxon>
    </lineage>
</organism>
<dbReference type="SFLD" id="SFLDG01129">
    <property type="entry name" value="C1.5:_HAD__Beta-PGM__Phosphata"/>
    <property type="match status" value="1"/>
</dbReference>
<dbReference type="Gene3D" id="1.10.150.520">
    <property type="match status" value="1"/>
</dbReference>
<sequence>MKAVIFDLDQTLLDREQSLISFAKWQCRGMLRTNINDENLFIARFIELDANGTVWKDRVYESLISEFEIQGWSVPELLSVYELCFCGFSVPKNGVRDALDEISKNYKLGLISNGMTPFQERNFQSLGFASQFESIIVSQAVDIRKPDPRIFELSCKELGIDTSEAIYVGDNPVADIEGARDTGLHTIFIPSSVHSKCSIADAICSDMRQLPQIINGFVDP</sequence>
<protein>
    <submittedName>
        <fullName evidence="5">Pyrimidine 5'-nucleotidase YjjG</fullName>
        <ecNumber evidence="5">3.1.3.5</ecNumber>
    </submittedName>
</protein>
<reference evidence="5 6" key="1">
    <citation type="journal article" date="2018" name="Sci. Rep.">
        <title>A novel species of the marine cyanobacterium Acaryochloris with a unique pigment content and lifestyle.</title>
        <authorList>
            <person name="Partensky F."/>
            <person name="Six C."/>
            <person name="Ratin M."/>
            <person name="Garczarek L."/>
            <person name="Vaulot D."/>
            <person name="Probert I."/>
            <person name="Calteau A."/>
            <person name="Gourvil P."/>
            <person name="Marie D."/>
            <person name="Grebert T."/>
            <person name="Bouchier C."/>
            <person name="Le Panse S."/>
            <person name="Gachenot M."/>
            <person name="Rodriguez F."/>
            <person name="Garrido J.L."/>
        </authorList>
    </citation>
    <scope>NUCLEOTIDE SEQUENCE [LARGE SCALE GENOMIC DNA]</scope>
    <source>
        <strain evidence="5 6">RCC1774</strain>
    </source>
</reference>
<dbReference type="SUPFAM" id="SSF56784">
    <property type="entry name" value="HAD-like"/>
    <property type="match status" value="1"/>
</dbReference>
<dbReference type="InterPro" id="IPR041492">
    <property type="entry name" value="HAD_2"/>
</dbReference>
<dbReference type="InterPro" id="IPR023214">
    <property type="entry name" value="HAD_sf"/>
</dbReference>
<evidence type="ECO:0000256" key="2">
    <source>
        <dbReference type="ARBA" id="ARBA00022723"/>
    </source>
</evidence>
<dbReference type="InterPro" id="IPR036412">
    <property type="entry name" value="HAD-like_sf"/>
</dbReference>
<dbReference type="GO" id="GO:0008253">
    <property type="term" value="F:5'-nucleotidase activity"/>
    <property type="evidence" value="ECO:0007669"/>
    <property type="project" value="UniProtKB-EC"/>
</dbReference>
<evidence type="ECO:0000313" key="6">
    <source>
        <dbReference type="Proteomes" id="UP000248857"/>
    </source>
</evidence>
<evidence type="ECO:0000313" key="5">
    <source>
        <dbReference type="EMBL" id="PZD70736.1"/>
    </source>
</evidence>
<dbReference type="GO" id="GO:0046872">
    <property type="term" value="F:metal ion binding"/>
    <property type="evidence" value="ECO:0007669"/>
    <property type="project" value="UniProtKB-KW"/>
</dbReference>
<evidence type="ECO:0000256" key="3">
    <source>
        <dbReference type="ARBA" id="ARBA00022801"/>
    </source>
</evidence>
<dbReference type="Proteomes" id="UP000248857">
    <property type="component" value="Unassembled WGS sequence"/>
</dbReference>
<dbReference type="AlphaFoldDB" id="A0A2W1J9L0"/>
<accession>A0A2W1J9L0</accession>
<keyword evidence="6" id="KW-1185">Reference proteome</keyword>
<keyword evidence="2" id="KW-0479">Metal-binding</keyword>
<dbReference type="SFLD" id="SFLDS00003">
    <property type="entry name" value="Haloacid_Dehalogenase"/>
    <property type="match status" value="1"/>
</dbReference>
<comment type="caution">
    <text evidence="5">The sequence shown here is derived from an EMBL/GenBank/DDBJ whole genome shotgun (WGS) entry which is preliminary data.</text>
</comment>
<dbReference type="EC" id="3.1.3.5" evidence="5"/>
<dbReference type="OrthoDB" id="9797743at2"/>
<dbReference type="NCBIfam" id="TIGR01509">
    <property type="entry name" value="HAD-SF-IA-v3"/>
    <property type="match status" value="1"/>
</dbReference>
<keyword evidence="4" id="KW-0460">Magnesium</keyword>
<dbReference type="Gene3D" id="3.40.50.1000">
    <property type="entry name" value="HAD superfamily/HAD-like"/>
    <property type="match status" value="1"/>
</dbReference>
<dbReference type="PRINTS" id="PR00413">
    <property type="entry name" value="HADHALOGNASE"/>
</dbReference>
<comment type="cofactor">
    <cofactor evidence="1">
        <name>Mg(2+)</name>
        <dbReference type="ChEBI" id="CHEBI:18420"/>
    </cofactor>
</comment>
<dbReference type="InterPro" id="IPR006439">
    <property type="entry name" value="HAD-SF_hydro_IA"/>
</dbReference>
<dbReference type="RefSeq" id="WP_110988738.1">
    <property type="nucleotide sequence ID" value="NZ_CAWNWM010000029.1"/>
</dbReference>
<keyword evidence="3 5" id="KW-0378">Hydrolase</keyword>
<dbReference type="NCBIfam" id="TIGR01549">
    <property type="entry name" value="HAD-SF-IA-v1"/>
    <property type="match status" value="1"/>
</dbReference>